<comment type="caution">
    <text evidence="3">The sequence shown here is derived from an EMBL/GenBank/DDBJ whole genome shotgun (WGS) entry which is preliminary data.</text>
</comment>
<dbReference type="EMBL" id="JAUIZM010000003">
    <property type="protein sequence ID" value="KAK1394126.1"/>
    <property type="molecule type" value="Genomic_DNA"/>
</dbReference>
<gene>
    <name evidence="3" type="ORF">POM88_013182</name>
</gene>
<dbReference type="GO" id="GO:0047262">
    <property type="term" value="F:polygalacturonate 4-alpha-galacturonosyltransferase activity"/>
    <property type="evidence" value="ECO:0007669"/>
    <property type="project" value="InterPro"/>
</dbReference>
<dbReference type="GO" id="GO:0003950">
    <property type="term" value="F:NAD+ poly-ADP-ribosyltransferase activity"/>
    <property type="evidence" value="ECO:0007669"/>
    <property type="project" value="InterPro"/>
</dbReference>
<evidence type="ECO:0000259" key="2">
    <source>
        <dbReference type="Pfam" id="PF00644"/>
    </source>
</evidence>
<protein>
    <recommendedName>
        <fullName evidence="2">PARP catalytic domain-containing protein</fullName>
    </recommendedName>
</protein>
<reference evidence="3" key="1">
    <citation type="submission" date="2023-02" db="EMBL/GenBank/DDBJ databases">
        <title>Genome of toxic invasive species Heracleum sosnowskyi carries increased number of genes despite the absence of recent whole-genome duplications.</title>
        <authorList>
            <person name="Schelkunov M."/>
            <person name="Shtratnikova V."/>
            <person name="Makarenko M."/>
            <person name="Klepikova A."/>
            <person name="Omelchenko D."/>
            <person name="Novikova G."/>
            <person name="Obukhova E."/>
            <person name="Bogdanov V."/>
            <person name="Penin A."/>
            <person name="Logacheva M."/>
        </authorList>
    </citation>
    <scope>NUCLEOTIDE SEQUENCE</scope>
    <source>
        <strain evidence="3">Hsosn_3</strain>
        <tissue evidence="3">Leaf</tissue>
    </source>
</reference>
<sequence>MQFGLLYIIAYTAATLIVAHTADAASTDKLMEVPASLFTLADGGIGDWFGGLLYSAGQQANEAVQDQLSALSFTRALQRSSLMDVTLSKAHCVYPDCNAMVKKLCAMTYNDEELVLAQKKETNFLVQLVGRTTPKGLHCLSMRLTAEYFALEPENIKILSQKDLHDADSYHFAVFSDNVLACSVVVQSTIATARKLTEDCIEWISLSEEYGIQGFPTIKVFLPGKPRVDYQGASKMRCLEGSDPLCMSKCQQWPRKILEDDIKVPCGRLVPSQHKDSVLEYNEYDVYDPQSVSIRFLVKVKFEEQDVVYEEASPQ</sequence>
<dbReference type="PANTHER" id="PTHR32116">
    <property type="entry name" value="GALACTURONOSYLTRANSFERASE 4-RELATED"/>
    <property type="match status" value="1"/>
</dbReference>
<reference evidence="3" key="2">
    <citation type="submission" date="2023-05" db="EMBL/GenBank/DDBJ databases">
        <authorList>
            <person name="Schelkunov M.I."/>
        </authorList>
    </citation>
    <scope>NUCLEOTIDE SEQUENCE</scope>
    <source>
        <strain evidence="3">Hsosn_3</strain>
        <tissue evidence="3">Leaf</tissue>
    </source>
</reference>
<feature type="signal peptide" evidence="1">
    <location>
        <begin position="1"/>
        <end position="24"/>
    </location>
</feature>
<dbReference type="Gene3D" id="3.90.228.10">
    <property type="match status" value="1"/>
</dbReference>
<feature type="domain" description="PARP catalytic" evidence="2">
    <location>
        <begin position="255"/>
        <end position="302"/>
    </location>
</feature>
<evidence type="ECO:0000256" key="1">
    <source>
        <dbReference type="SAM" id="SignalP"/>
    </source>
</evidence>
<keyword evidence="4" id="KW-1185">Reference proteome</keyword>
<dbReference type="SUPFAM" id="SSF52833">
    <property type="entry name" value="Thioredoxin-like"/>
    <property type="match status" value="1"/>
</dbReference>
<dbReference type="PANTHER" id="PTHR32116:SF0">
    <property type="entry name" value="GALACTURONOSYLTRANSFERASE 6-RELATED"/>
    <property type="match status" value="1"/>
</dbReference>
<keyword evidence="1" id="KW-0732">Signal</keyword>
<accession>A0AAD8N318</accession>
<name>A0AAD8N318_9APIA</name>
<proteinExistence type="predicted"/>
<dbReference type="AlphaFoldDB" id="A0AAD8N318"/>
<feature type="chain" id="PRO_5042172231" description="PARP catalytic domain-containing protein" evidence="1">
    <location>
        <begin position="25"/>
        <end position="315"/>
    </location>
</feature>
<dbReference type="Pfam" id="PF00644">
    <property type="entry name" value="PARP"/>
    <property type="match status" value="1"/>
</dbReference>
<organism evidence="3 4">
    <name type="scientific">Heracleum sosnowskyi</name>
    <dbReference type="NCBI Taxonomy" id="360622"/>
    <lineage>
        <taxon>Eukaryota</taxon>
        <taxon>Viridiplantae</taxon>
        <taxon>Streptophyta</taxon>
        <taxon>Embryophyta</taxon>
        <taxon>Tracheophyta</taxon>
        <taxon>Spermatophyta</taxon>
        <taxon>Magnoliopsida</taxon>
        <taxon>eudicotyledons</taxon>
        <taxon>Gunneridae</taxon>
        <taxon>Pentapetalae</taxon>
        <taxon>asterids</taxon>
        <taxon>campanulids</taxon>
        <taxon>Apiales</taxon>
        <taxon>Apiaceae</taxon>
        <taxon>Apioideae</taxon>
        <taxon>apioid superclade</taxon>
        <taxon>Tordylieae</taxon>
        <taxon>Tordyliinae</taxon>
        <taxon>Heracleum</taxon>
    </lineage>
</organism>
<dbReference type="InterPro" id="IPR029993">
    <property type="entry name" value="GAUT"/>
</dbReference>
<dbReference type="InterPro" id="IPR012317">
    <property type="entry name" value="Poly(ADP-ribose)pol_cat_dom"/>
</dbReference>
<dbReference type="SUPFAM" id="SSF56399">
    <property type="entry name" value="ADP-ribosylation"/>
    <property type="match status" value="1"/>
</dbReference>
<dbReference type="InterPro" id="IPR036249">
    <property type="entry name" value="Thioredoxin-like_sf"/>
</dbReference>
<evidence type="ECO:0000313" key="3">
    <source>
        <dbReference type="EMBL" id="KAK1394126.1"/>
    </source>
</evidence>
<dbReference type="Proteomes" id="UP001237642">
    <property type="component" value="Unassembled WGS sequence"/>
</dbReference>
<evidence type="ECO:0000313" key="4">
    <source>
        <dbReference type="Proteomes" id="UP001237642"/>
    </source>
</evidence>